<dbReference type="Proteomes" id="UP000053593">
    <property type="component" value="Unassembled WGS sequence"/>
</dbReference>
<accession>A0A0D0BTF5</accession>
<evidence type="ECO:0000313" key="2">
    <source>
        <dbReference type="Proteomes" id="UP000053593"/>
    </source>
</evidence>
<evidence type="ECO:0000313" key="1">
    <source>
        <dbReference type="EMBL" id="KIK58686.1"/>
    </source>
</evidence>
<name>A0A0D0BTF5_9AGAR</name>
<proteinExistence type="predicted"/>
<protein>
    <submittedName>
        <fullName evidence="1">Uncharacterized protein</fullName>
    </submittedName>
</protein>
<organism evidence="1 2">
    <name type="scientific">Collybiopsis luxurians FD-317 M1</name>
    <dbReference type="NCBI Taxonomy" id="944289"/>
    <lineage>
        <taxon>Eukaryota</taxon>
        <taxon>Fungi</taxon>
        <taxon>Dikarya</taxon>
        <taxon>Basidiomycota</taxon>
        <taxon>Agaricomycotina</taxon>
        <taxon>Agaricomycetes</taxon>
        <taxon>Agaricomycetidae</taxon>
        <taxon>Agaricales</taxon>
        <taxon>Marasmiineae</taxon>
        <taxon>Omphalotaceae</taxon>
        <taxon>Collybiopsis</taxon>
        <taxon>Collybiopsis luxurians</taxon>
    </lineage>
</organism>
<dbReference type="EMBL" id="KN834783">
    <property type="protein sequence ID" value="KIK58686.1"/>
    <property type="molecule type" value="Genomic_DNA"/>
</dbReference>
<dbReference type="AlphaFoldDB" id="A0A0D0BTF5"/>
<keyword evidence="2" id="KW-1185">Reference proteome</keyword>
<dbReference type="OrthoDB" id="2956394at2759"/>
<gene>
    <name evidence="1" type="ORF">GYMLUDRAFT_60479</name>
</gene>
<dbReference type="HOGENOM" id="CLU_1540245_0_0_1"/>
<reference evidence="1 2" key="1">
    <citation type="submission" date="2014-04" db="EMBL/GenBank/DDBJ databases">
        <title>Evolutionary Origins and Diversification of the Mycorrhizal Mutualists.</title>
        <authorList>
            <consortium name="DOE Joint Genome Institute"/>
            <consortium name="Mycorrhizal Genomics Consortium"/>
            <person name="Kohler A."/>
            <person name="Kuo A."/>
            <person name="Nagy L.G."/>
            <person name="Floudas D."/>
            <person name="Copeland A."/>
            <person name="Barry K.W."/>
            <person name="Cichocki N."/>
            <person name="Veneault-Fourrey C."/>
            <person name="LaButti K."/>
            <person name="Lindquist E.A."/>
            <person name="Lipzen A."/>
            <person name="Lundell T."/>
            <person name="Morin E."/>
            <person name="Murat C."/>
            <person name="Riley R."/>
            <person name="Ohm R."/>
            <person name="Sun H."/>
            <person name="Tunlid A."/>
            <person name="Henrissat B."/>
            <person name="Grigoriev I.V."/>
            <person name="Hibbett D.S."/>
            <person name="Martin F."/>
        </authorList>
    </citation>
    <scope>NUCLEOTIDE SEQUENCE [LARGE SCALE GENOMIC DNA]</scope>
    <source>
        <strain evidence="1 2">FD-317 M1</strain>
    </source>
</reference>
<sequence length="174" mass="19597">MPPKQPYRCLSPSESRLPSYLFNGMIVPSDLNTVPGHTFGLYFRLEFAIPQKTLFLSDNTSPSALSTNINHRWIDFRERFAWDFQGDNIYTTLVIVEGRRYVVSGTYDPALPEYNMSIASVGCKLEFKGDIGLCFLAKTDPERFLNKQPDLPDGVLARVLTAYDGCLIAIGSQF</sequence>